<dbReference type="InterPro" id="IPR005960">
    <property type="entry name" value="Phe-4-hydroxylase_mono"/>
</dbReference>
<keyword evidence="8 15" id="KW-0560">Oxidoreductase</keyword>
<evidence type="ECO:0000313" key="16">
    <source>
        <dbReference type="Proteomes" id="UP001259572"/>
    </source>
</evidence>
<dbReference type="PROSITE" id="PS51410">
    <property type="entry name" value="BH4_AAA_HYDROXYL_2"/>
    <property type="match status" value="1"/>
</dbReference>
<evidence type="ECO:0000256" key="11">
    <source>
        <dbReference type="ARBA" id="ARBA00023232"/>
    </source>
</evidence>
<dbReference type="InterPro" id="IPR018301">
    <property type="entry name" value="ArAA_hydroxylase_Fe/CU_BS"/>
</dbReference>
<evidence type="ECO:0000259" key="14">
    <source>
        <dbReference type="PROSITE" id="PS51410"/>
    </source>
</evidence>
<dbReference type="Pfam" id="PF00351">
    <property type="entry name" value="Biopterin_H"/>
    <property type="match status" value="1"/>
</dbReference>
<evidence type="ECO:0000256" key="7">
    <source>
        <dbReference type="ARBA" id="ARBA00022723"/>
    </source>
</evidence>
<dbReference type="InterPro" id="IPR036951">
    <property type="entry name" value="ArAA_hydroxylase_sf"/>
</dbReference>
<evidence type="ECO:0000256" key="8">
    <source>
        <dbReference type="ARBA" id="ARBA00023002"/>
    </source>
</evidence>
<keyword evidence="11" id="KW-0585">Phenylalanine catabolism</keyword>
<keyword evidence="7" id="KW-0479">Metal-binding</keyword>
<sequence>MLQQLDMAGAAAAMPESRTTPAAHGCIDRGPSPDDWIIEQNWHAFTAEEHRVWEILFLRQKEMLRHRAVSGFLEGLDLLNFSQSEIPEFAKLNTILNQRNGWTVVAVPGLVPDRIFFQLLSERRFPAGNFIREASQLDYLEEPDVFHDVFGHVPLLADQAFADFMHALGVLGLQAGDNGAMHRLARLYWYIVEFGLVREAGKVRIFGAGIASSFAESRYALESDEPQRTRFDLMRVLRTRYRSDAFQRGYFVIESFEELLKDLQGTDLLALLAEIEDQPDLEPDRLYPGDRPA</sequence>
<dbReference type="PRINTS" id="PR00372">
    <property type="entry name" value="FYWHYDRXLASE"/>
</dbReference>
<comment type="caution">
    <text evidence="15">The sequence shown here is derived from an EMBL/GenBank/DDBJ whole genome shotgun (WGS) entry which is preliminary data.</text>
</comment>
<proteinExistence type="inferred from homology"/>
<keyword evidence="16" id="KW-1185">Reference proteome</keyword>
<evidence type="ECO:0000256" key="12">
    <source>
        <dbReference type="ARBA" id="ARBA00029922"/>
    </source>
</evidence>
<keyword evidence="9" id="KW-0408">Iron</keyword>
<name>A0ABU3Q975_9SPHN</name>
<dbReference type="InterPro" id="IPR019774">
    <property type="entry name" value="Aromatic-AA_hydroxylase_C"/>
</dbReference>
<evidence type="ECO:0000256" key="9">
    <source>
        <dbReference type="ARBA" id="ARBA00023004"/>
    </source>
</evidence>
<dbReference type="PANTHER" id="PTHR11473">
    <property type="entry name" value="AROMATIC AMINO ACID HYDROXYLASE"/>
    <property type="match status" value="1"/>
</dbReference>
<dbReference type="RefSeq" id="WP_315727043.1">
    <property type="nucleotide sequence ID" value="NZ_JAVUPU010000006.1"/>
</dbReference>
<feature type="region of interest" description="Disordered" evidence="13">
    <location>
        <begin position="1"/>
        <end position="23"/>
    </location>
</feature>
<dbReference type="SUPFAM" id="SSF56534">
    <property type="entry name" value="Aromatic aminoacid monoxygenases, catalytic and oligomerization domains"/>
    <property type="match status" value="1"/>
</dbReference>
<evidence type="ECO:0000313" key="15">
    <source>
        <dbReference type="EMBL" id="MDT9599947.1"/>
    </source>
</evidence>
<feature type="domain" description="Biopterin-dependent aromatic amino acid hydroxylase family profile" evidence="14">
    <location>
        <begin position="1"/>
        <end position="293"/>
    </location>
</feature>
<comment type="similarity">
    <text evidence="4">Belongs to the biopterin-dependent aromatic amino acid hydroxylase family.</text>
</comment>
<gene>
    <name evidence="15" type="primary">phhA</name>
    <name evidence="15" type="ORF">RQX22_13375</name>
</gene>
<protein>
    <recommendedName>
        <fullName evidence="6">Phenylalanine-4-hydroxylase</fullName>
        <ecNumber evidence="5">1.14.16.1</ecNumber>
    </recommendedName>
    <alternativeName>
        <fullName evidence="12">Phe-4-monooxygenase</fullName>
    </alternativeName>
</protein>
<dbReference type="Gene3D" id="1.10.800.10">
    <property type="entry name" value="Aromatic amino acid hydroxylase"/>
    <property type="match status" value="1"/>
</dbReference>
<reference evidence="15 16" key="1">
    <citation type="submission" date="2023-05" db="EMBL/GenBank/DDBJ databases">
        <authorList>
            <person name="Guo Y."/>
        </authorList>
    </citation>
    <scope>NUCLEOTIDE SEQUENCE [LARGE SCALE GENOMIC DNA]</scope>
    <source>
        <strain evidence="15 16">GR2756</strain>
    </source>
</reference>
<evidence type="ECO:0000256" key="3">
    <source>
        <dbReference type="ARBA" id="ARBA00005088"/>
    </source>
</evidence>
<evidence type="ECO:0000256" key="4">
    <source>
        <dbReference type="ARBA" id="ARBA00009712"/>
    </source>
</evidence>
<accession>A0ABU3Q975</accession>
<dbReference type="NCBIfam" id="NF008877">
    <property type="entry name" value="PRK11913.1-2"/>
    <property type="match status" value="1"/>
</dbReference>
<dbReference type="EMBL" id="JAVUPU010000006">
    <property type="protein sequence ID" value="MDT9599947.1"/>
    <property type="molecule type" value="Genomic_DNA"/>
</dbReference>
<dbReference type="NCBIfam" id="TIGR01267">
    <property type="entry name" value="Phe4hydrox_mono"/>
    <property type="match status" value="1"/>
</dbReference>
<evidence type="ECO:0000256" key="6">
    <source>
        <dbReference type="ARBA" id="ARBA00020276"/>
    </source>
</evidence>
<comment type="pathway">
    <text evidence="3">Amino-acid degradation; L-phenylalanine degradation; acetoacetate and fumarate from L-phenylalanine: step 1/6.</text>
</comment>
<dbReference type="InterPro" id="IPR036329">
    <property type="entry name" value="Aro-AA_hydroxylase_C_sf"/>
</dbReference>
<dbReference type="PANTHER" id="PTHR11473:SF24">
    <property type="entry name" value="PHENYLALANINE-4-HYDROXYLASE"/>
    <property type="match status" value="1"/>
</dbReference>
<organism evidence="15 16">
    <name type="scientific">Sphingosinicella rhizophila</name>
    <dbReference type="NCBI Taxonomy" id="3050082"/>
    <lineage>
        <taxon>Bacteria</taxon>
        <taxon>Pseudomonadati</taxon>
        <taxon>Pseudomonadota</taxon>
        <taxon>Alphaproteobacteria</taxon>
        <taxon>Sphingomonadales</taxon>
        <taxon>Sphingosinicellaceae</taxon>
        <taxon>Sphingosinicella</taxon>
    </lineage>
</organism>
<dbReference type="PROSITE" id="PS00367">
    <property type="entry name" value="BH4_AAA_HYDROXYL_1"/>
    <property type="match status" value="1"/>
</dbReference>
<evidence type="ECO:0000256" key="13">
    <source>
        <dbReference type="SAM" id="MobiDB-lite"/>
    </source>
</evidence>
<comment type="cofactor">
    <cofactor evidence="2">
        <name>Fe(2+)</name>
        <dbReference type="ChEBI" id="CHEBI:29033"/>
    </cofactor>
</comment>
<evidence type="ECO:0000256" key="10">
    <source>
        <dbReference type="ARBA" id="ARBA00023033"/>
    </source>
</evidence>
<dbReference type="EC" id="1.14.16.1" evidence="5"/>
<keyword evidence="10" id="KW-0503">Monooxygenase</keyword>
<evidence type="ECO:0000256" key="1">
    <source>
        <dbReference type="ARBA" id="ARBA00001060"/>
    </source>
</evidence>
<evidence type="ECO:0000256" key="5">
    <source>
        <dbReference type="ARBA" id="ARBA00011995"/>
    </source>
</evidence>
<dbReference type="Proteomes" id="UP001259572">
    <property type="component" value="Unassembled WGS sequence"/>
</dbReference>
<dbReference type="InterPro" id="IPR001273">
    <property type="entry name" value="ArAA_hydroxylase"/>
</dbReference>
<evidence type="ECO:0000256" key="2">
    <source>
        <dbReference type="ARBA" id="ARBA00001954"/>
    </source>
</evidence>
<dbReference type="GO" id="GO:0004505">
    <property type="term" value="F:phenylalanine 4-monooxygenase activity"/>
    <property type="evidence" value="ECO:0007669"/>
    <property type="project" value="UniProtKB-EC"/>
</dbReference>
<comment type="catalytic activity">
    <reaction evidence="1">
        <text>(6R)-L-erythro-5,6,7,8-tetrahydrobiopterin + L-phenylalanine + O2 = (4aS,6R)-4a-hydroxy-L-erythro-5,6,7,8-tetrahydrobiopterin + L-tyrosine</text>
        <dbReference type="Rhea" id="RHEA:20273"/>
        <dbReference type="ChEBI" id="CHEBI:15379"/>
        <dbReference type="ChEBI" id="CHEBI:15642"/>
        <dbReference type="ChEBI" id="CHEBI:58095"/>
        <dbReference type="ChEBI" id="CHEBI:58315"/>
        <dbReference type="ChEBI" id="CHEBI:59560"/>
        <dbReference type="EC" id="1.14.16.1"/>
    </reaction>
</comment>